<organism evidence="2 3">
    <name type="scientific">Gibberella moniliformis (strain M3125 / FGSC 7600)</name>
    <name type="common">Maize ear and stalk rot fungus</name>
    <name type="synonym">Fusarium verticillioides</name>
    <dbReference type="NCBI Taxonomy" id="334819"/>
    <lineage>
        <taxon>Eukaryota</taxon>
        <taxon>Fungi</taxon>
        <taxon>Dikarya</taxon>
        <taxon>Ascomycota</taxon>
        <taxon>Pezizomycotina</taxon>
        <taxon>Sordariomycetes</taxon>
        <taxon>Hypocreomycetidae</taxon>
        <taxon>Hypocreales</taxon>
        <taxon>Nectriaceae</taxon>
        <taxon>Fusarium</taxon>
        <taxon>Fusarium fujikuroi species complex</taxon>
    </lineage>
</organism>
<proteinExistence type="predicted"/>
<dbReference type="EMBL" id="DS022248">
    <property type="protein sequence ID" value="EWG44893.1"/>
    <property type="molecule type" value="Genomic_DNA"/>
</dbReference>
<evidence type="ECO:0000313" key="3">
    <source>
        <dbReference type="Proteomes" id="UP000009096"/>
    </source>
</evidence>
<dbReference type="RefSeq" id="XP_018751084.1">
    <property type="nucleotide sequence ID" value="XM_018894096.1"/>
</dbReference>
<dbReference type="KEGG" id="fvr:FVEG_05860"/>
<keyword evidence="3" id="KW-1185">Reference proteome</keyword>
<feature type="coiled-coil region" evidence="1">
    <location>
        <begin position="78"/>
        <end position="122"/>
    </location>
</feature>
<dbReference type="GeneID" id="30063814"/>
<dbReference type="VEuPathDB" id="FungiDB:FVEG_05860"/>
<gene>
    <name evidence="2" type="ORF">FVEG_05860</name>
</gene>
<reference evidence="2 3" key="1">
    <citation type="journal article" date="2010" name="Nature">
        <title>Comparative genomics reveals mobile pathogenicity chromosomes in Fusarium.</title>
        <authorList>
            <person name="Ma L.J."/>
            <person name="van der Does H.C."/>
            <person name="Borkovich K.A."/>
            <person name="Coleman J.J."/>
            <person name="Daboussi M.J."/>
            <person name="Di Pietro A."/>
            <person name="Dufresne M."/>
            <person name="Freitag M."/>
            <person name="Grabherr M."/>
            <person name="Henrissat B."/>
            <person name="Houterman P.M."/>
            <person name="Kang S."/>
            <person name="Shim W.B."/>
            <person name="Woloshuk C."/>
            <person name="Xie X."/>
            <person name="Xu J.R."/>
            <person name="Antoniw J."/>
            <person name="Baker S.E."/>
            <person name="Bluhm B.H."/>
            <person name="Breakspear A."/>
            <person name="Brown D.W."/>
            <person name="Butchko R.A."/>
            <person name="Chapman S."/>
            <person name="Coulson R."/>
            <person name="Coutinho P.M."/>
            <person name="Danchin E.G."/>
            <person name="Diener A."/>
            <person name="Gale L.R."/>
            <person name="Gardiner D.M."/>
            <person name="Goff S."/>
            <person name="Hammond-Kosack K.E."/>
            <person name="Hilburn K."/>
            <person name="Hua-Van A."/>
            <person name="Jonkers W."/>
            <person name="Kazan K."/>
            <person name="Kodira C.D."/>
            <person name="Koehrsen M."/>
            <person name="Kumar L."/>
            <person name="Lee Y.H."/>
            <person name="Li L."/>
            <person name="Manners J.M."/>
            <person name="Miranda-Saavedra D."/>
            <person name="Mukherjee M."/>
            <person name="Park G."/>
            <person name="Park J."/>
            <person name="Park S.Y."/>
            <person name="Proctor R.H."/>
            <person name="Regev A."/>
            <person name="Ruiz-Roldan M.C."/>
            <person name="Sain D."/>
            <person name="Sakthikumar S."/>
            <person name="Sykes S."/>
            <person name="Schwartz D.C."/>
            <person name="Turgeon B.G."/>
            <person name="Wapinski I."/>
            <person name="Yoder O."/>
            <person name="Young S."/>
            <person name="Zeng Q."/>
            <person name="Zhou S."/>
            <person name="Galagan J."/>
            <person name="Cuomo C.A."/>
            <person name="Kistler H.C."/>
            <person name="Rep M."/>
        </authorList>
    </citation>
    <scope>NUCLEOTIDE SEQUENCE [LARGE SCALE GENOMIC DNA]</scope>
    <source>
        <strain evidence="3">M3125 / FGSC 7600</strain>
    </source>
</reference>
<evidence type="ECO:0000313" key="2">
    <source>
        <dbReference type="EMBL" id="EWG44893.1"/>
    </source>
</evidence>
<evidence type="ECO:0000256" key="1">
    <source>
        <dbReference type="SAM" id="Coils"/>
    </source>
</evidence>
<dbReference type="AlphaFoldDB" id="W7LZZ6"/>
<accession>W7LZZ6</accession>
<dbReference type="Gene3D" id="1.20.5.300">
    <property type="match status" value="1"/>
</dbReference>
<dbReference type="HOGENOM" id="CLU_1441159_0_0_1"/>
<name>W7LZZ6_GIBM7</name>
<dbReference type="Proteomes" id="UP000009096">
    <property type="component" value="Chromosome 2"/>
</dbReference>
<sequence length="188" mass="21224">MQDSDLAGPSMKLLGALVNSLPEKDTTKLGRARCIEAWKDVKTLIDYQQRFRDDWTKFAEMLLQNRSLNTSPISDGALEKLNGTLEKLNETLEQLEGTPEQLKETQEQLKIIQEQLKGTLVQATRDKPVSQKTAPQEIVDDFKALYILFRRDGLVIPCELHNLAAYSLSRDQHEEVLALRGDLDMAGA</sequence>
<protein>
    <submittedName>
        <fullName evidence="2">Uncharacterized protein</fullName>
    </submittedName>
</protein>
<dbReference type="EMBL" id="CM000579">
    <property type="protein sequence ID" value="EWG44893.1"/>
    <property type="molecule type" value="Genomic_DNA"/>
</dbReference>
<keyword evidence="1" id="KW-0175">Coiled coil</keyword>